<evidence type="ECO:0000313" key="5">
    <source>
        <dbReference type="Proteomes" id="UP000722485"/>
    </source>
</evidence>
<proteinExistence type="predicted"/>
<accession>A0A9P5HJT4</accession>
<dbReference type="PANTHER" id="PTHR28583:SF1">
    <property type="entry name" value="ACID CERAMIDASE"/>
    <property type="match status" value="1"/>
</dbReference>
<dbReference type="Proteomes" id="UP000722485">
    <property type="component" value="Unassembled WGS sequence"/>
</dbReference>
<organism evidence="4 5">
    <name type="scientific">Cylindrodendrum hubeiense</name>
    <dbReference type="NCBI Taxonomy" id="595255"/>
    <lineage>
        <taxon>Eukaryota</taxon>
        <taxon>Fungi</taxon>
        <taxon>Dikarya</taxon>
        <taxon>Ascomycota</taxon>
        <taxon>Pezizomycotina</taxon>
        <taxon>Sordariomycetes</taxon>
        <taxon>Hypocreomycetidae</taxon>
        <taxon>Hypocreales</taxon>
        <taxon>Nectriaceae</taxon>
        <taxon>Cylindrodendrum</taxon>
    </lineage>
</organism>
<dbReference type="GO" id="GO:0017040">
    <property type="term" value="F:N-acylsphingosine amidohydrolase activity"/>
    <property type="evidence" value="ECO:0007669"/>
    <property type="project" value="UniProtKB-EC"/>
</dbReference>
<name>A0A9P5HJT4_9HYPO</name>
<gene>
    <name evidence="4" type="ORF">G7Z17_g1238</name>
</gene>
<dbReference type="AlphaFoldDB" id="A0A9P5HJT4"/>
<feature type="domain" description="Acid ceramidase N-terminal" evidence="3">
    <location>
        <begin position="7"/>
        <end position="68"/>
    </location>
</feature>
<reference evidence="4" key="1">
    <citation type="submission" date="2020-03" db="EMBL/GenBank/DDBJ databases">
        <title>Draft Genome Sequence of Cylindrodendrum hubeiense.</title>
        <authorList>
            <person name="Buettner E."/>
            <person name="Kellner H."/>
        </authorList>
    </citation>
    <scope>NUCLEOTIDE SEQUENCE</scope>
    <source>
        <strain evidence="4">IHI 201604</strain>
    </source>
</reference>
<dbReference type="EMBL" id="JAANBB010000010">
    <property type="protein sequence ID" value="KAF7556707.1"/>
    <property type="molecule type" value="Genomic_DNA"/>
</dbReference>
<dbReference type="OrthoDB" id="5273684at2759"/>
<sequence>MERGLEIPKFVIDLSKPPEARYAHIVPHFQAQIDNCDLSGLFHGLLRDLTGPKIGKCLSALARLSMRRLYMAEESAELVGISKATGIPMHVLVGFNVILDLLLGCTSGGVRTISPGISSPNLQTQMLHFRTLDWGMDQLRKIIVELDFVRSDGGPVIATTVTYLGYVGVLTGVRKGLSMSLNFRPYHARNSWRQRASFRWQQAMVILGLRQSISSVLRGFLLGPAQSNQEGVAKRSSRLVVNEKDVEEVQDDYIQAILSTQATSPSTAAYLILCRPDKVFIIEKDHRQASIRQSDTFLTAYNHDASDEVQLQQRERQEAASETELEESQQLQEAVSEIEVDQSEQRQEATSDIESQNTSDDSCEEDAIGMTTILSYSFDRKTCLDEMWEDQVRACQQLHQRQDKVVTLDDVKLFLKDEDISNDETHYAVIMDPKAGTILWRRAYEADESSESDESTEFDEANN</sequence>
<evidence type="ECO:0000259" key="3">
    <source>
        <dbReference type="Pfam" id="PF15508"/>
    </source>
</evidence>
<feature type="compositionally biased region" description="Polar residues" evidence="2">
    <location>
        <begin position="350"/>
        <end position="360"/>
    </location>
</feature>
<dbReference type="EC" id="3.5.1.23" evidence="1"/>
<dbReference type="PANTHER" id="PTHR28583">
    <property type="entry name" value="ACID AMIDASE"/>
    <property type="match status" value="1"/>
</dbReference>
<evidence type="ECO:0000313" key="4">
    <source>
        <dbReference type="EMBL" id="KAF7556707.1"/>
    </source>
</evidence>
<feature type="region of interest" description="Disordered" evidence="2">
    <location>
        <begin position="313"/>
        <end position="365"/>
    </location>
</feature>
<dbReference type="Gene3D" id="3.60.60.10">
    <property type="entry name" value="Penicillin V Acylase, Chain A"/>
    <property type="match status" value="1"/>
</dbReference>
<evidence type="ECO:0000256" key="1">
    <source>
        <dbReference type="ARBA" id="ARBA00011891"/>
    </source>
</evidence>
<comment type="caution">
    <text evidence="4">The sequence shown here is derived from an EMBL/GenBank/DDBJ whole genome shotgun (WGS) entry which is preliminary data.</text>
</comment>
<keyword evidence="5" id="KW-1185">Reference proteome</keyword>
<protein>
    <recommendedName>
        <fullName evidence="1">ceramidase</fullName>
        <ecNumber evidence="1">3.5.1.23</ecNumber>
    </recommendedName>
</protein>
<dbReference type="Pfam" id="PF15508">
    <property type="entry name" value="NAAA-beta"/>
    <property type="match status" value="1"/>
</dbReference>
<evidence type="ECO:0000256" key="2">
    <source>
        <dbReference type="SAM" id="MobiDB-lite"/>
    </source>
</evidence>
<dbReference type="InterPro" id="IPR029130">
    <property type="entry name" value="Acid_ceramidase_N"/>
</dbReference>